<dbReference type="AlphaFoldDB" id="A0A0H4W8P9"/>
<dbReference type="Pfam" id="PF13628">
    <property type="entry name" value="DUF4142"/>
    <property type="match status" value="1"/>
</dbReference>
<dbReference type="EMBL" id="CP010777">
    <property type="protein sequence ID" value="AKQ46816.1"/>
    <property type="molecule type" value="Genomic_DNA"/>
</dbReference>
<reference evidence="3 4" key="1">
    <citation type="submission" date="2015-01" db="EMBL/GenBank/DDBJ databases">
        <title>Rufibacter sp./DG31D/ whole genome sequencing.</title>
        <authorList>
            <person name="Kim M.K."/>
            <person name="Srinivasan S."/>
            <person name="Lee J.-J."/>
        </authorList>
    </citation>
    <scope>NUCLEOTIDE SEQUENCE [LARGE SCALE GENOMIC DNA]</scope>
    <source>
        <strain evidence="3 4">DG31D</strain>
    </source>
</reference>
<dbReference type="InterPro" id="IPR012347">
    <property type="entry name" value="Ferritin-like"/>
</dbReference>
<evidence type="ECO:0000256" key="1">
    <source>
        <dbReference type="SAM" id="SignalP"/>
    </source>
</evidence>
<protein>
    <recommendedName>
        <fullName evidence="2">DUF4142 domain-containing protein</fullName>
    </recommendedName>
</protein>
<evidence type="ECO:0000313" key="4">
    <source>
        <dbReference type="Proteomes" id="UP000036458"/>
    </source>
</evidence>
<feature type="signal peptide" evidence="1">
    <location>
        <begin position="1"/>
        <end position="23"/>
    </location>
</feature>
<evidence type="ECO:0000313" key="3">
    <source>
        <dbReference type="EMBL" id="AKQ46816.1"/>
    </source>
</evidence>
<dbReference type="PANTHER" id="PTHR38593:SF1">
    <property type="entry name" value="BLR2558 PROTEIN"/>
    <property type="match status" value="1"/>
</dbReference>
<organism evidence="3 4">
    <name type="scientific">Rufibacter radiotolerans</name>
    <dbReference type="NCBI Taxonomy" id="1379910"/>
    <lineage>
        <taxon>Bacteria</taxon>
        <taxon>Pseudomonadati</taxon>
        <taxon>Bacteroidota</taxon>
        <taxon>Cytophagia</taxon>
        <taxon>Cytophagales</taxon>
        <taxon>Hymenobacteraceae</taxon>
        <taxon>Rufibacter</taxon>
    </lineage>
</organism>
<feature type="domain" description="DUF4142" evidence="2">
    <location>
        <begin position="79"/>
        <end position="213"/>
    </location>
</feature>
<dbReference type="PANTHER" id="PTHR38593">
    <property type="entry name" value="BLR2558 PROTEIN"/>
    <property type="match status" value="1"/>
</dbReference>
<name>A0A0H4W8P9_9BACT</name>
<dbReference type="KEGG" id="ruf:TH63_16185"/>
<dbReference type="STRING" id="1379910.TH63_16185"/>
<dbReference type="PROSITE" id="PS51257">
    <property type="entry name" value="PROKAR_LIPOPROTEIN"/>
    <property type="match status" value="1"/>
</dbReference>
<dbReference type="PATRIC" id="fig|1379910.4.peg.3531"/>
<proteinExistence type="predicted"/>
<accession>A0A0H4W8P9</accession>
<dbReference type="Proteomes" id="UP000036458">
    <property type="component" value="Chromosome"/>
</dbReference>
<sequence length="221" mass="23399">MKKLMPLFAVGALLTGAACNTYTATTDPADLATGYSMTPSAVPTTHTSSKAVAEANNNATFDNPATGATPDSAAAIQNQDQAFLMKAASGGMMEVEAGKLASTKAKDAAVKQFGQRMVTDHTKANTELKALAAKKGITLPAGLMAEHQSHLDMLSKATAGAEFDQVYMQHMVQAHDKDIMEFERQSASGQDAEVKAFAAKTLPVLRDHRKAAQPIFDKLKK</sequence>
<dbReference type="InterPro" id="IPR025419">
    <property type="entry name" value="DUF4142"/>
</dbReference>
<gene>
    <name evidence="3" type="ORF">TH63_16185</name>
</gene>
<dbReference type="RefSeq" id="WP_053093838.1">
    <property type="nucleotide sequence ID" value="NZ_CP010777.1"/>
</dbReference>
<evidence type="ECO:0000259" key="2">
    <source>
        <dbReference type="Pfam" id="PF13628"/>
    </source>
</evidence>
<keyword evidence="1" id="KW-0732">Signal</keyword>
<dbReference type="Gene3D" id="1.20.1260.10">
    <property type="match status" value="1"/>
</dbReference>
<keyword evidence="4" id="KW-1185">Reference proteome</keyword>
<feature type="chain" id="PRO_5005212636" description="DUF4142 domain-containing protein" evidence="1">
    <location>
        <begin position="24"/>
        <end position="221"/>
    </location>
</feature>